<comment type="caution">
    <text evidence="1">The sequence shown here is derived from an EMBL/GenBank/DDBJ whole genome shotgun (WGS) entry which is preliminary data.</text>
</comment>
<dbReference type="EMBL" id="AZGY01000001">
    <property type="protein sequence ID" value="OAA32945.1"/>
    <property type="molecule type" value="Genomic_DNA"/>
</dbReference>
<dbReference type="Gene3D" id="1.25.40.20">
    <property type="entry name" value="Ankyrin repeat-containing domain"/>
    <property type="match status" value="1"/>
</dbReference>
<keyword evidence="2" id="KW-1185">Reference proteome</keyword>
<dbReference type="AlphaFoldDB" id="A0A166RNH9"/>
<proteinExistence type="predicted"/>
<evidence type="ECO:0000313" key="2">
    <source>
        <dbReference type="Proteomes" id="UP000078544"/>
    </source>
</evidence>
<sequence length="151" mass="16490">MNFGANLVVETSAWADKVGALKALLEEGVDPDGRDSKEATTLHHLGSPVLVKKSPRRCFHEAGIRMLLQCGASATIQDHLGNTPLHHAAFGSDMHIFSIYAAGLPADSRCNDELQFLQEQQRGDTSALGCSWQKDRHTAIPVIVRRKSQCD</sequence>
<dbReference type="SUPFAM" id="SSF48403">
    <property type="entry name" value="Ankyrin repeat"/>
    <property type="match status" value="1"/>
</dbReference>
<dbReference type="InterPro" id="IPR036770">
    <property type="entry name" value="Ankyrin_rpt-contain_sf"/>
</dbReference>
<gene>
    <name evidence="1" type="ORF">AAL_00410</name>
</gene>
<accession>A0A166RNH9</accession>
<dbReference type="OrthoDB" id="341259at2759"/>
<name>A0A166RNH9_9HYPO</name>
<reference evidence="1 2" key="1">
    <citation type="journal article" date="2016" name="Genome Biol. Evol.">
        <title>Divergent and convergent evolution of fungal pathogenicity.</title>
        <authorList>
            <person name="Shang Y."/>
            <person name="Xiao G."/>
            <person name="Zheng P."/>
            <person name="Cen K."/>
            <person name="Zhan S."/>
            <person name="Wang C."/>
        </authorList>
    </citation>
    <scope>NUCLEOTIDE SEQUENCE [LARGE SCALE GENOMIC DNA]</scope>
    <source>
        <strain evidence="1 2">RCEF 2490</strain>
    </source>
</reference>
<protein>
    <submittedName>
        <fullName evidence="1">Ankyrin domain protein</fullName>
    </submittedName>
</protein>
<evidence type="ECO:0000313" key="1">
    <source>
        <dbReference type="EMBL" id="OAA32945.1"/>
    </source>
</evidence>
<dbReference type="Proteomes" id="UP000078544">
    <property type="component" value="Unassembled WGS sequence"/>
</dbReference>
<dbReference type="STRING" id="1081109.A0A166RNH9"/>
<organism evidence="1 2">
    <name type="scientific">Moelleriella libera RCEF 2490</name>
    <dbReference type="NCBI Taxonomy" id="1081109"/>
    <lineage>
        <taxon>Eukaryota</taxon>
        <taxon>Fungi</taxon>
        <taxon>Dikarya</taxon>
        <taxon>Ascomycota</taxon>
        <taxon>Pezizomycotina</taxon>
        <taxon>Sordariomycetes</taxon>
        <taxon>Hypocreomycetidae</taxon>
        <taxon>Hypocreales</taxon>
        <taxon>Clavicipitaceae</taxon>
        <taxon>Moelleriella</taxon>
    </lineage>
</organism>